<dbReference type="FunFam" id="3.10.20.90:FF:000301">
    <property type="entry name" value="Small ubiquitin-related modifier 1"/>
    <property type="match status" value="1"/>
</dbReference>
<sequence length="739" mass="84119">MSGEPAKTDEYIKLKVVGQDNSEVHFKVKMTTSMGKLKKSYAERQGVSVQTLRFLFDGKRINDDETPKLLDMEDNDVIDVYQEQVGGYIFALLIYVVDMDNPFTIAEEDNNVRRTAQLNTPSSKTRTPLLRKRSHQSLKNSFDLKVEHVAKKYKVNSDTAKLMLKDLLVEPAVKEFLKSQITEQEQSTLTQSKFIDSNSNINSDDIRNGTTTNYVCDLVTDESMTLSNTLFPSEQLVGGNRTRAKTPLKQQQSLSEQLPTIDEYDPLWIEFVNSTVSFNKLFEEEDDEEFTLAEDDEINDEDEQRLRVSRRELALLLKESVTSPFEQNSSNTIEQSTSNPSVCDKTIEQSSTAALLENNKEYDLLWTEFVASLNTSDRSTIVNDAIQQQQSSPSLFTEDDDEEFTLAATATEDEEEIEEENKRENVSKRELALLLKESDLATSELETKSIDQRIDQHVKLPLESPSEVDSPSSSSANDPIKFEVTKEQRSVIQYQLTAYDLDHFRDLMSQQQQQCQSILNVKNMNSSIQLVRAINNENTITKPTLNDLPYHLMNTFLTKSTFVHYSLFPSCLLMALGIEQYRDLRGLKQADVIGSIYLVGREQKEIFDRIKNLRNTSLTRRKLNPIKSASDYGSVPDVCLFPWHRVPNDDDSTQSTKNSTSQFPLWLKPHLKTKSKKSYHNNNINNNKSTSNDGEQSTVYVVIGAPPSSTEQASSSNILQQIKMLHVLNSYPKLQPKFP</sequence>
<feature type="domain" description="Ubiquitin-like" evidence="7">
    <location>
        <begin position="10"/>
        <end position="87"/>
    </location>
</feature>
<dbReference type="SMART" id="SM00213">
    <property type="entry name" value="UBQ"/>
    <property type="match status" value="1"/>
</dbReference>
<evidence type="ECO:0000313" key="8">
    <source>
        <dbReference type="EMBL" id="CAF0872930.1"/>
    </source>
</evidence>
<feature type="region of interest" description="Disordered" evidence="6">
    <location>
        <begin position="674"/>
        <end position="695"/>
    </location>
</feature>
<dbReference type="GO" id="GO:0005634">
    <property type="term" value="C:nucleus"/>
    <property type="evidence" value="ECO:0007669"/>
    <property type="project" value="UniProtKB-SubCell"/>
</dbReference>
<dbReference type="SUPFAM" id="SSF54236">
    <property type="entry name" value="Ubiquitin-like"/>
    <property type="match status" value="1"/>
</dbReference>
<dbReference type="EMBL" id="CAJNOK010002739">
    <property type="protein sequence ID" value="CAF0872930.1"/>
    <property type="molecule type" value="Genomic_DNA"/>
</dbReference>
<comment type="similarity">
    <text evidence="2">Belongs to the ubiquitin family. SUMO subfamily.</text>
</comment>
<name>A0A8S2DEF5_9BILA</name>
<evidence type="ECO:0000259" key="7">
    <source>
        <dbReference type="PROSITE" id="PS50053"/>
    </source>
</evidence>
<dbReference type="Pfam" id="PF11976">
    <property type="entry name" value="Rad60-SLD"/>
    <property type="match status" value="1"/>
</dbReference>
<keyword evidence="4" id="KW-0833">Ubl conjugation pathway</keyword>
<accession>A0A8S2DEF5</accession>
<keyword evidence="3" id="KW-1017">Isopeptide bond</keyword>
<evidence type="ECO:0000256" key="4">
    <source>
        <dbReference type="ARBA" id="ARBA00022786"/>
    </source>
</evidence>
<evidence type="ECO:0000256" key="5">
    <source>
        <dbReference type="ARBA" id="ARBA00023242"/>
    </source>
</evidence>
<feature type="compositionally biased region" description="Polar residues" evidence="6">
    <location>
        <begin position="324"/>
        <end position="341"/>
    </location>
</feature>
<evidence type="ECO:0000313" key="10">
    <source>
        <dbReference type="Proteomes" id="UP000677228"/>
    </source>
</evidence>
<evidence type="ECO:0000256" key="1">
    <source>
        <dbReference type="ARBA" id="ARBA00004123"/>
    </source>
</evidence>
<evidence type="ECO:0000256" key="6">
    <source>
        <dbReference type="SAM" id="MobiDB-lite"/>
    </source>
</evidence>
<feature type="region of interest" description="Disordered" evidence="6">
    <location>
        <begin position="324"/>
        <end position="344"/>
    </location>
</feature>
<organism evidence="8 10">
    <name type="scientific">Didymodactylos carnosus</name>
    <dbReference type="NCBI Taxonomy" id="1234261"/>
    <lineage>
        <taxon>Eukaryota</taxon>
        <taxon>Metazoa</taxon>
        <taxon>Spiralia</taxon>
        <taxon>Gnathifera</taxon>
        <taxon>Rotifera</taxon>
        <taxon>Eurotatoria</taxon>
        <taxon>Bdelloidea</taxon>
        <taxon>Philodinida</taxon>
        <taxon>Philodinidae</taxon>
        <taxon>Didymodactylos</taxon>
    </lineage>
</organism>
<protein>
    <recommendedName>
        <fullName evidence="7">Ubiquitin-like domain-containing protein</fullName>
    </recommendedName>
</protein>
<evidence type="ECO:0000256" key="3">
    <source>
        <dbReference type="ARBA" id="ARBA00022499"/>
    </source>
</evidence>
<reference evidence="8" key="1">
    <citation type="submission" date="2021-02" db="EMBL/GenBank/DDBJ databases">
        <authorList>
            <person name="Nowell W R."/>
        </authorList>
    </citation>
    <scope>NUCLEOTIDE SEQUENCE</scope>
</reference>
<dbReference type="InterPro" id="IPR046332">
    <property type="entry name" value="SUMO1_Ubl"/>
</dbReference>
<dbReference type="Proteomes" id="UP000682733">
    <property type="component" value="Unassembled WGS sequence"/>
</dbReference>
<dbReference type="Proteomes" id="UP000677228">
    <property type="component" value="Unassembled WGS sequence"/>
</dbReference>
<proteinExistence type="inferred from homology"/>
<evidence type="ECO:0000313" key="9">
    <source>
        <dbReference type="EMBL" id="CAF3657724.1"/>
    </source>
</evidence>
<dbReference type="InterPro" id="IPR022617">
    <property type="entry name" value="Rad60/SUMO-like_dom"/>
</dbReference>
<dbReference type="PROSITE" id="PS50053">
    <property type="entry name" value="UBIQUITIN_2"/>
    <property type="match status" value="1"/>
</dbReference>
<dbReference type="Gene3D" id="3.10.20.90">
    <property type="entry name" value="Phosphatidylinositol 3-kinase Catalytic Subunit, Chain A, domain 1"/>
    <property type="match status" value="1"/>
</dbReference>
<comment type="caution">
    <text evidence="8">The sequence shown here is derived from an EMBL/GenBank/DDBJ whole genome shotgun (WGS) entry which is preliminary data.</text>
</comment>
<dbReference type="InterPro" id="IPR029071">
    <property type="entry name" value="Ubiquitin-like_domsf"/>
</dbReference>
<comment type="subcellular location">
    <subcellularLocation>
        <location evidence="1">Nucleus</location>
    </subcellularLocation>
</comment>
<keyword evidence="5" id="KW-0539">Nucleus</keyword>
<dbReference type="EMBL" id="CAJOBA010002740">
    <property type="protein sequence ID" value="CAF3657724.1"/>
    <property type="molecule type" value="Genomic_DNA"/>
</dbReference>
<dbReference type="CDD" id="cd16114">
    <property type="entry name" value="Ubl_SUMO1"/>
    <property type="match status" value="1"/>
</dbReference>
<evidence type="ECO:0000256" key="2">
    <source>
        <dbReference type="ARBA" id="ARBA00009185"/>
    </source>
</evidence>
<feature type="compositionally biased region" description="Low complexity" evidence="6">
    <location>
        <begin position="680"/>
        <end position="692"/>
    </location>
</feature>
<dbReference type="AlphaFoldDB" id="A0A8S2DEF5"/>
<dbReference type="InterPro" id="IPR000626">
    <property type="entry name" value="Ubiquitin-like_dom"/>
</dbReference>
<gene>
    <name evidence="8" type="ORF">OVA965_LOCUS8227</name>
    <name evidence="9" type="ORF">TMI583_LOCUS8223</name>
</gene>
<dbReference type="PANTHER" id="PTHR10562">
    <property type="entry name" value="SMALL UBIQUITIN-RELATED MODIFIER"/>
    <property type="match status" value="1"/>
</dbReference>